<proteinExistence type="predicted"/>
<evidence type="ECO:0000313" key="2">
    <source>
        <dbReference type="EMBL" id="RAK97594.1"/>
    </source>
</evidence>
<dbReference type="Proteomes" id="UP000249402">
    <property type="component" value="Unassembled WGS sequence"/>
</dbReference>
<accession>A0A395GQN1</accession>
<feature type="chain" id="PRO_5017344290" description="Secreted protein" evidence="1">
    <location>
        <begin position="28"/>
        <end position="88"/>
    </location>
</feature>
<organism evidence="2 3">
    <name type="scientific">Aspergillus ibericus CBS 121593</name>
    <dbReference type="NCBI Taxonomy" id="1448316"/>
    <lineage>
        <taxon>Eukaryota</taxon>
        <taxon>Fungi</taxon>
        <taxon>Dikarya</taxon>
        <taxon>Ascomycota</taxon>
        <taxon>Pezizomycotina</taxon>
        <taxon>Eurotiomycetes</taxon>
        <taxon>Eurotiomycetidae</taxon>
        <taxon>Eurotiales</taxon>
        <taxon>Aspergillaceae</taxon>
        <taxon>Aspergillus</taxon>
        <taxon>Aspergillus subgen. Circumdati</taxon>
    </lineage>
</organism>
<protein>
    <recommendedName>
        <fullName evidence="4">Secreted protein</fullName>
    </recommendedName>
</protein>
<dbReference type="RefSeq" id="XP_025571922.1">
    <property type="nucleotide sequence ID" value="XM_025714079.1"/>
</dbReference>
<evidence type="ECO:0008006" key="4">
    <source>
        <dbReference type="Google" id="ProtNLM"/>
    </source>
</evidence>
<dbReference type="OrthoDB" id="10492207at2759"/>
<reference evidence="2 3" key="1">
    <citation type="submission" date="2018-02" db="EMBL/GenBank/DDBJ databases">
        <title>The genomes of Aspergillus section Nigri reveals drivers in fungal speciation.</title>
        <authorList>
            <consortium name="DOE Joint Genome Institute"/>
            <person name="Vesth T.C."/>
            <person name="Nybo J."/>
            <person name="Theobald S."/>
            <person name="Brandl J."/>
            <person name="Frisvad J.C."/>
            <person name="Nielsen K.F."/>
            <person name="Lyhne E.K."/>
            <person name="Kogle M.E."/>
            <person name="Kuo A."/>
            <person name="Riley R."/>
            <person name="Clum A."/>
            <person name="Nolan M."/>
            <person name="Lipzen A."/>
            <person name="Salamov A."/>
            <person name="Henrissat B."/>
            <person name="Wiebenga A."/>
            <person name="De vries R.P."/>
            <person name="Grigoriev I.V."/>
            <person name="Mortensen U.H."/>
            <person name="Andersen M.R."/>
            <person name="Baker S.E."/>
        </authorList>
    </citation>
    <scope>NUCLEOTIDE SEQUENCE [LARGE SCALE GENOMIC DNA]</scope>
    <source>
        <strain evidence="2 3">CBS 121593</strain>
    </source>
</reference>
<dbReference type="GeneID" id="37218944"/>
<name>A0A395GQN1_9EURO</name>
<evidence type="ECO:0000313" key="3">
    <source>
        <dbReference type="Proteomes" id="UP000249402"/>
    </source>
</evidence>
<dbReference type="EMBL" id="KZ824461">
    <property type="protein sequence ID" value="RAK97594.1"/>
    <property type="molecule type" value="Genomic_DNA"/>
</dbReference>
<dbReference type="VEuPathDB" id="FungiDB:BO80DRAFT_186820"/>
<sequence>MLEALMVEACLIRVSLTLIILPCCVAADQSFDLYYRFLCPFLVHCFPTFSSFCREAFSFPTPCFPGVVSTWTNTLSDFNDVCGHGLGM</sequence>
<feature type="signal peptide" evidence="1">
    <location>
        <begin position="1"/>
        <end position="27"/>
    </location>
</feature>
<evidence type="ECO:0000256" key="1">
    <source>
        <dbReference type="SAM" id="SignalP"/>
    </source>
</evidence>
<keyword evidence="1" id="KW-0732">Signal</keyword>
<keyword evidence="3" id="KW-1185">Reference proteome</keyword>
<gene>
    <name evidence="2" type="ORF">BO80DRAFT_186820</name>
</gene>
<dbReference type="AlphaFoldDB" id="A0A395GQN1"/>